<dbReference type="AlphaFoldDB" id="A0A9N9PZ47"/>
<comment type="caution">
    <text evidence="1">The sequence shown here is derived from an EMBL/GenBank/DDBJ whole genome shotgun (WGS) entry which is preliminary data.</text>
</comment>
<gene>
    <name evidence="1" type="ORF">HYFRA_00002597</name>
</gene>
<reference evidence="1" key="1">
    <citation type="submission" date="2021-07" db="EMBL/GenBank/DDBJ databases">
        <authorList>
            <person name="Durling M."/>
        </authorList>
    </citation>
    <scope>NUCLEOTIDE SEQUENCE</scope>
</reference>
<dbReference type="OrthoDB" id="2897099at2759"/>
<keyword evidence="2" id="KW-1185">Reference proteome</keyword>
<evidence type="ECO:0000313" key="1">
    <source>
        <dbReference type="EMBL" id="CAG8961055.1"/>
    </source>
</evidence>
<dbReference type="Proteomes" id="UP000696280">
    <property type="component" value="Unassembled WGS sequence"/>
</dbReference>
<protein>
    <submittedName>
        <fullName evidence="1">Uncharacterized protein</fullName>
    </submittedName>
</protein>
<dbReference type="EMBL" id="CAJVRL010000103">
    <property type="protein sequence ID" value="CAG8961055.1"/>
    <property type="molecule type" value="Genomic_DNA"/>
</dbReference>
<sequence length="687" mass="75427">MSSRFLSPETTTRYIQLDFAQRPVEAEHSVGIEAATRAIYDAQTQISPDEALVSVIKHYVGTEIDISSLSIAEKNAALASLAREVVNENTWLDGYKVLAKACPGQGMHSTLIDDGNVFIPITSTSPKNTTLCDYIIIIADHPSRLITLPSFYCITKHIPLLLATTNDVFIVSIGVEVFQNVKVHGEPRRTIDDIDFSMVAHPTPGDIYQIGPKNIGGRNWEDDKAFHAAAAAWHAPGDLKMGPCPFFAWIGVAKKVPQFCDEETSREFWNAQLLGIVDYDFDKDDKKLKGGIGAAVERCAVMATKMEGSMRGTAWIGLLTMDQQMFNREIQMKWVAEQQGSYVIGPSQIKPYDFACAGYIDCAALAPFAYQSAEQLESSRKSMFVAVIFANMHDLLFDMGCSSRISEAAYADSTGAFDHDLPQAFVVGYIDAIAKLCRDGGENYTPTYGANALLAVCVWDIFNVRYKAWERLVKYTRMLQRSNSNAAAGILKRAKEGKVLIPEPNADIGEAFNSALDPNNATKLVARNSYTQVYTLGDPSKVLEKHGVVAPLLARHCMSSCQEAFLRENDTIEAISGLPDSVVFSDCVAISAAIRRVSLWATTSECCDSCACAIGLWGNDMSDRAVVALMESEQKSTSREWLLQNYLMGCVAFSPLRLMSVTAGFDLNVDVKFAPGAMGERDIVHEE</sequence>
<evidence type="ECO:0000313" key="2">
    <source>
        <dbReference type="Proteomes" id="UP000696280"/>
    </source>
</evidence>
<proteinExistence type="predicted"/>
<organism evidence="1 2">
    <name type="scientific">Hymenoscyphus fraxineus</name>
    <dbReference type="NCBI Taxonomy" id="746836"/>
    <lineage>
        <taxon>Eukaryota</taxon>
        <taxon>Fungi</taxon>
        <taxon>Dikarya</taxon>
        <taxon>Ascomycota</taxon>
        <taxon>Pezizomycotina</taxon>
        <taxon>Leotiomycetes</taxon>
        <taxon>Helotiales</taxon>
        <taxon>Helotiaceae</taxon>
        <taxon>Hymenoscyphus</taxon>
    </lineage>
</organism>
<name>A0A9N9PZ47_9HELO</name>
<accession>A0A9N9PZ47</accession>